<organism evidence="1 2">
    <name type="scientific">Halomonas nitroreducens</name>
    <dbReference type="NCBI Taxonomy" id="447425"/>
    <lineage>
        <taxon>Bacteria</taxon>
        <taxon>Pseudomonadati</taxon>
        <taxon>Pseudomonadota</taxon>
        <taxon>Gammaproteobacteria</taxon>
        <taxon>Oceanospirillales</taxon>
        <taxon>Halomonadaceae</taxon>
        <taxon>Halomonas</taxon>
    </lineage>
</organism>
<comment type="caution">
    <text evidence="1">The sequence shown here is derived from an EMBL/GenBank/DDBJ whole genome shotgun (WGS) entry which is preliminary data.</text>
</comment>
<reference evidence="1 2" key="1">
    <citation type="submission" date="2018-12" db="EMBL/GenBank/DDBJ databases">
        <authorList>
            <person name="Yu L."/>
        </authorList>
    </citation>
    <scope>NUCLEOTIDE SEQUENCE [LARGE SCALE GENOMIC DNA]</scope>
    <source>
        <strain evidence="1 2">11S</strain>
    </source>
</reference>
<protein>
    <submittedName>
        <fullName evidence="1">Uncharacterized protein</fullName>
    </submittedName>
</protein>
<dbReference type="RefSeq" id="WP_126481131.1">
    <property type="nucleotide sequence ID" value="NZ_RXNS01000002.1"/>
</dbReference>
<dbReference type="AlphaFoldDB" id="A0A431V8F8"/>
<gene>
    <name evidence="1" type="ORF">EKG36_03675</name>
</gene>
<dbReference type="OrthoDB" id="119951at2"/>
<name>A0A431V8F8_9GAMM</name>
<keyword evidence="2" id="KW-1185">Reference proteome</keyword>
<dbReference type="EMBL" id="RXNS01000002">
    <property type="protein sequence ID" value="RTR06578.1"/>
    <property type="molecule type" value="Genomic_DNA"/>
</dbReference>
<proteinExistence type="predicted"/>
<evidence type="ECO:0000313" key="1">
    <source>
        <dbReference type="EMBL" id="RTR06578.1"/>
    </source>
</evidence>
<accession>A0A431V8F8</accession>
<dbReference type="Proteomes" id="UP000267400">
    <property type="component" value="Unassembled WGS sequence"/>
</dbReference>
<sequence length="66" mass="7503">MRRYFPISPRAVAAMSDAPGRYVGDYLSTRRPFTTVEALLNHDMASVRLDRNDQLVLSRRGTRCAC</sequence>
<evidence type="ECO:0000313" key="2">
    <source>
        <dbReference type="Proteomes" id="UP000267400"/>
    </source>
</evidence>